<feature type="transmembrane region" description="Helical" evidence="9">
    <location>
        <begin position="109"/>
        <end position="130"/>
    </location>
</feature>
<dbReference type="Pfam" id="PF07690">
    <property type="entry name" value="MFS_1"/>
    <property type="match status" value="1"/>
</dbReference>
<dbReference type="InterPro" id="IPR011701">
    <property type="entry name" value="MFS"/>
</dbReference>
<evidence type="ECO:0000259" key="10">
    <source>
        <dbReference type="PROSITE" id="PS50850"/>
    </source>
</evidence>
<comment type="subcellular location">
    <subcellularLocation>
        <location evidence="1">Cell membrane</location>
        <topology evidence="1">Multi-pass membrane protein</topology>
    </subcellularLocation>
</comment>
<dbReference type="SUPFAM" id="SSF103473">
    <property type="entry name" value="MFS general substrate transporter"/>
    <property type="match status" value="1"/>
</dbReference>
<evidence type="ECO:0000256" key="6">
    <source>
        <dbReference type="ARBA" id="ARBA00022989"/>
    </source>
</evidence>
<evidence type="ECO:0000256" key="5">
    <source>
        <dbReference type="ARBA" id="ARBA00022692"/>
    </source>
</evidence>
<feature type="transmembrane region" description="Helical" evidence="9">
    <location>
        <begin position="284"/>
        <end position="306"/>
    </location>
</feature>
<dbReference type="InterPro" id="IPR036259">
    <property type="entry name" value="MFS_trans_sf"/>
</dbReference>
<dbReference type="InterPro" id="IPR020846">
    <property type="entry name" value="MFS_dom"/>
</dbReference>
<dbReference type="Gene3D" id="1.20.1250.20">
    <property type="entry name" value="MFS general substrate transporter like domains"/>
    <property type="match status" value="1"/>
</dbReference>
<evidence type="ECO:0000256" key="4">
    <source>
        <dbReference type="ARBA" id="ARBA00022475"/>
    </source>
</evidence>
<dbReference type="HOGENOM" id="CLU_000960_28_0_11"/>
<feature type="transmembrane region" description="Helical" evidence="9">
    <location>
        <begin position="240"/>
        <end position="263"/>
    </location>
</feature>
<dbReference type="KEGG" id="fsy:FsymDg_3295"/>
<dbReference type="PROSITE" id="PS50850">
    <property type="entry name" value="MFS"/>
    <property type="match status" value="1"/>
</dbReference>
<reference evidence="11 12" key="1">
    <citation type="submission" date="2011-05" db="EMBL/GenBank/DDBJ databases">
        <title>Complete sequence of chromosome of Frankia symbiont of Datisca glomerata.</title>
        <authorList>
            <consortium name="US DOE Joint Genome Institute"/>
            <person name="Lucas S."/>
            <person name="Han J."/>
            <person name="Lapidus A."/>
            <person name="Cheng J.-F."/>
            <person name="Goodwin L."/>
            <person name="Pitluck S."/>
            <person name="Peters L."/>
            <person name="Mikhailova N."/>
            <person name="Chertkov O."/>
            <person name="Teshima H."/>
            <person name="Han C."/>
            <person name="Tapia R."/>
            <person name="Land M."/>
            <person name="Hauser L."/>
            <person name="Kyrpides N."/>
            <person name="Ivanova N."/>
            <person name="Pagani I."/>
            <person name="Berry A."/>
            <person name="Pawlowski K."/>
            <person name="Persson T."/>
            <person name="Vanden Heuvel B."/>
            <person name="Benson D."/>
            <person name="Woyke T."/>
        </authorList>
    </citation>
    <scope>NUCLEOTIDE SEQUENCE [LARGE SCALE GENOMIC DNA]</scope>
    <source>
        <strain evidence="12">4085684</strain>
    </source>
</reference>
<feature type="transmembrane region" description="Helical" evidence="9">
    <location>
        <begin position="415"/>
        <end position="439"/>
    </location>
</feature>
<keyword evidence="7 9" id="KW-0472">Membrane</keyword>
<feature type="transmembrane region" description="Helical" evidence="9">
    <location>
        <begin position="451"/>
        <end position="470"/>
    </location>
</feature>
<dbReference type="NCBIfam" id="TIGR00711">
    <property type="entry name" value="efflux_EmrB"/>
    <property type="match status" value="1"/>
</dbReference>
<keyword evidence="6 9" id="KW-1133">Transmembrane helix</keyword>
<dbReference type="GO" id="GO:0005886">
    <property type="term" value="C:plasma membrane"/>
    <property type="evidence" value="ECO:0007669"/>
    <property type="project" value="UniProtKB-SubCell"/>
</dbReference>
<evidence type="ECO:0000313" key="11">
    <source>
        <dbReference type="EMBL" id="AEH10599.1"/>
    </source>
</evidence>
<feature type="compositionally biased region" description="Low complexity" evidence="8">
    <location>
        <begin position="477"/>
        <end position="508"/>
    </location>
</feature>
<evidence type="ECO:0000256" key="2">
    <source>
        <dbReference type="ARBA" id="ARBA00008537"/>
    </source>
</evidence>
<accession>F8AZW0</accession>
<dbReference type="GO" id="GO:0022857">
    <property type="term" value="F:transmembrane transporter activity"/>
    <property type="evidence" value="ECO:0007669"/>
    <property type="project" value="InterPro"/>
</dbReference>
<gene>
    <name evidence="11" type="ordered locus">FsymDg_3295</name>
</gene>
<dbReference type="STRING" id="656024.FsymDg_3295"/>
<feature type="transmembrane region" description="Helical" evidence="9">
    <location>
        <begin position="172"/>
        <end position="192"/>
    </location>
</feature>
<feature type="region of interest" description="Disordered" evidence="8">
    <location>
        <begin position="475"/>
        <end position="517"/>
    </location>
</feature>
<feature type="transmembrane region" description="Helical" evidence="9">
    <location>
        <begin position="318"/>
        <end position="338"/>
    </location>
</feature>
<feature type="transmembrane region" description="Helical" evidence="9">
    <location>
        <begin position="376"/>
        <end position="394"/>
    </location>
</feature>
<dbReference type="PRINTS" id="PR01036">
    <property type="entry name" value="TCRTETB"/>
</dbReference>
<dbReference type="Gene3D" id="1.20.1720.10">
    <property type="entry name" value="Multidrug resistance protein D"/>
    <property type="match status" value="1"/>
</dbReference>
<keyword evidence="12" id="KW-1185">Reference proteome</keyword>
<name>F8AZW0_9ACTN</name>
<evidence type="ECO:0000256" key="7">
    <source>
        <dbReference type="ARBA" id="ARBA00023136"/>
    </source>
</evidence>
<dbReference type="InterPro" id="IPR004638">
    <property type="entry name" value="EmrB-like"/>
</dbReference>
<sequence length="517" mass="53087">MADASQEHDRFDPPLRRLIAVVLLGGIMGILDGSVVAVGVDTLATRFHTSLSTIGWVSTGYLLALTVAIPITTWAVDRFGARRLWLAALVAFLAASLASGLSWNISSLIVFRIVQGLAAGVLDPLVLTLLARAAGPRRAGRVMGLMGMVLSTGPVLGLIVGGIVLADFSWRWMFLINLPIGIVALVGAARVIPPDPPRTAERLARLDVARLDVVGVALIGPGFAAVVLGLTQAAERTTVAAWQVLIPLAAAVTLLAGYGLHALRAPSPRRTPPLIDLRLFANHGFAASVAIMTLVGLTMFANLFVLPLYYQQQHGRGTLASGLLVAPFAVAAVIAMPLSGRLSDQLGARALVRGGAVVTALGELAFTRVGGHTSEVWPALAAFVVGAGLSFVGAPTMGSLYRTLPPASVPQGSSVLYILNQLGAAIGIAVVTLILTTIGPGDGDGTAGFHGVYWFALVAVAVILAASALLPQRDAGPTAATPPAAPAVTEPATEPATALATEPATEPASEGVAALDR</sequence>
<dbReference type="PANTHER" id="PTHR42718">
    <property type="entry name" value="MAJOR FACILITATOR SUPERFAMILY MULTIDRUG TRANSPORTER MFSC"/>
    <property type="match status" value="1"/>
</dbReference>
<feature type="transmembrane region" description="Helical" evidence="9">
    <location>
        <begin position="142"/>
        <end position="166"/>
    </location>
</feature>
<comment type="similarity">
    <text evidence="2">Belongs to the major facilitator superfamily. EmrB family.</text>
</comment>
<feature type="transmembrane region" description="Helical" evidence="9">
    <location>
        <begin position="18"/>
        <end position="40"/>
    </location>
</feature>
<feature type="transmembrane region" description="Helical" evidence="9">
    <location>
        <begin position="350"/>
        <end position="370"/>
    </location>
</feature>
<dbReference type="eggNOG" id="COG0477">
    <property type="taxonomic scope" value="Bacteria"/>
</dbReference>
<protein>
    <submittedName>
        <fullName evidence="11">Drug resistance transporter, EmrB/QacA subfamily</fullName>
    </submittedName>
</protein>
<dbReference type="AlphaFoldDB" id="F8AZW0"/>
<evidence type="ECO:0000256" key="3">
    <source>
        <dbReference type="ARBA" id="ARBA00022448"/>
    </source>
</evidence>
<dbReference type="PANTHER" id="PTHR42718:SF9">
    <property type="entry name" value="MAJOR FACILITATOR SUPERFAMILY MULTIDRUG TRANSPORTER MFSC"/>
    <property type="match status" value="1"/>
</dbReference>
<organism evidence="11 12">
    <name type="scientific">Candidatus Protofrankia datiscae</name>
    <dbReference type="NCBI Taxonomy" id="2716812"/>
    <lineage>
        <taxon>Bacteria</taxon>
        <taxon>Bacillati</taxon>
        <taxon>Actinomycetota</taxon>
        <taxon>Actinomycetes</taxon>
        <taxon>Frankiales</taxon>
        <taxon>Frankiaceae</taxon>
        <taxon>Protofrankia</taxon>
    </lineage>
</organism>
<keyword evidence="3" id="KW-0813">Transport</keyword>
<evidence type="ECO:0000256" key="8">
    <source>
        <dbReference type="SAM" id="MobiDB-lite"/>
    </source>
</evidence>
<feature type="domain" description="Major facilitator superfamily (MFS) profile" evidence="10">
    <location>
        <begin position="18"/>
        <end position="474"/>
    </location>
</feature>
<dbReference type="Proteomes" id="UP000001549">
    <property type="component" value="Chromosome"/>
</dbReference>
<evidence type="ECO:0000313" key="12">
    <source>
        <dbReference type="Proteomes" id="UP000001549"/>
    </source>
</evidence>
<evidence type="ECO:0000256" key="9">
    <source>
        <dbReference type="SAM" id="Phobius"/>
    </source>
</evidence>
<keyword evidence="5 9" id="KW-0812">Transmembrane</keyword>
<dbReference type="EMBL" id="CP002801">
    <property type="protein sequence ID" value="AEH10599.1"/>
    <property type="molecule type" value="Genomic_DNA"/>
</dbReference>
<dbReference type="RefSeq" id="WP_013874491.1">
    <property type="nucleotide sequence ID" value="NC_015656.1"/>
</dbReference>
<proteinExistence type="inferred from homology"/>
<feature type="transmembrane region" description="Helical" evidence="9">
    <location>
        <begin position="84"/>
        <end position="103"/>
    </location>
</feature>
<feature type="transmembrane region" description="Helical" evidence="9">
    <location>
        <begin position="213"/>
        <end position="234"/>
    </location>
</feature>
<evidence type="ECO:0000256" key="1">
    <source>
        <dbReference type="ARBA" id="ARBA00004651"/>
    </source>
</evidence>
<keyword evidence="4" id="KW-1003">Cell membrane</keyword>
<feature type="transmembrane region" description="Helical" evidence="9">
    <location>
        <begin position="60"/>
        <end position="77"/>
    </location>
</feature>